<dbReference type="EMBL" id="VLJT01000020">
    <property type="protein sequence ID" value="TWH16644.1"/>
    <property type="molecule type" value="Genomic_DNA"/>
</dbReference>
<proteinExistence type="predicted"/>
<accession>A0A562E4L6</accession>
<reference evidence="1 2" key="1">
    <citation type="submission" date="2019-07" db="EMBL/GenBank/DDBJ databases">
        <title>Genome sequencing of lignin-degrading bacterial isolates.</title>
        <authorList>
            <person name="Gladden J."/>
        </authorList>
    </citation>
    <scope>NUCLEOTIDE SEQUENCE [LARGE SCALE GENOMIC DNA]</scope>
    <source>
        <strain evidence="1 2">J45</strain>
    </source>
</reference>
<evidence type="ECO:0000313" key="2">
    <source>
        <dbReference type="Proteomes" id="UP000317573"/>
    </source>
</evidence>
<dbReference type="Proteomes" id="UP000317573">
    <property type="component" value="Unassembled WGS sequence"/>
</dbReference>
<organism evidence="1 2">
    <name type="scientific">Rhodococcus rhodochrous J45</name>
    <dbReference type="NCBI Taxonomy" id="935266"/>
    <lineage>
        <taxon>Bacteria</taxon>
        <taxon>Bacillati</taxon>
        <taxon>Actinomycetota</taxon>
        <taxon>Actinomycetes</taxon>
        <taxon>Mycobacteriales</taxon>
        <taxon>Nocardiaceae</taxon>
        <taxon>Rhodococcus</taxon>
    </lineage>
</organism>
<protein>
    <submittedName>
        <fullName evidence="1">Uncharacterized protein</fullName>
    </submittedName>
</protein>
<sequence length="526" mass="56416">MNELARTTGAAVAPVEGEPGTDLAVCLEPEGLLVCGDQNAVAKYVTELRGLASDAIDTANVSPVVAAHASAIAAAGLAISSQAGEFVRLSSETVEALKTARALPVGNGFFRGTLVGNTGKFTHQVQWQHVSRAPARMATVQLLAVQVALASAIASVEKSIARVEGKVDRVLALAEASRAGDVRGHYVVLNRLTAQLDERQILTNTDWESVAGLGPDLVVTIERLREHAKRTLAGFDPTKPVNERADYLRKALEDNRLGETLHLLVVSEQSLYLWQRLRIARVQATEPDHLQIVLDDARGLLADNAEQDGMLLHHAREHLSEYARMDRLDGFRWGATHNLSHDIVHLRNDLDGFAEARGRQVTEWVEAGKPNVGDALAEVGSRALAAGSVAGRALGAGLSSVGSGLGVVGRGIGQLVGGSRPDTEDKVRIEEWITPDDLGATGALYDHVRDGRLSVGDTLRYQDAATGLTHTAEVTATGHLGFDGHEYDHPSAPLIQKCGRTRNGWRDWRLSDGRSLRDLSVQARSS</sequence>
<name>A0A562E4L6_RHORH</name>
<gene>
    <name evidence="1" type="ORF">L618_002200000540</name>
</gene>
<comment type="caution">
    <text evidence="1">The sequence shown here is derived from an EMBL/GenBank/DDBJ whole genome shotgun (WGS) entry which is preliminary data.</text>
</comment>
<evidence type="ECO:0000313" key="1">
    <source>
        <dbReference type="EMBL" id="TWH16644.1"/>
    </source>
</evidence>
<dbReference type="AlphaFoldDB" id="A0A562E4L6"/>